<evidence type="ECO:0008006" key="3">
    <source>
        <dbReference type="Google" id="ProtNLM"/>
    </source>
</evidence>
<evidence type="ECO:0000313" key="2">
    <source>
        <dbReference type="Proteomes" id="UP001258181"/>
    </source>
</evidence>
<dbReference type="RefSeq" id="WP_310257822.1">
    <property type="nucleotide sequence ID" value="NZ_JAVDWA010000002.1"/>
</dbReference>
<comment type="caution">
    <text evidence="1">The sequence shown here is derived from an EMBL/GenBank/DDBJ whole genome shotgun (WGS) entry which is preliminary data.</text>
</comment>
<reference evidence="1 2" key="1">
    <citation type="submission" date="2023-07" db="EMBL/GenBank/DDBJ databases">
        <title>Sorghum-associated microbial communities from plants grown in Nebraska, USA.</title>
        <authorList>
            <person name="Schachtman D."/>
        </authorList>
    </citation>
    <scope>NUCLEOTIDE SEQUENCE [LARGE SCALE GENOMIC DNA]</scope>
    <source>
        <strain evidence="1 2">BE211</strain>
    </source>
</reference>
<keyword evidence="2" id="KW-1185">Reference proteome</keyword>
<dbReference type="EMBL" id="JAVDWA010000002">
    <property type="protein sequence ID" value="MDR7072530.1"/>
    <property type="molecule type" value="Genomic_DNA"/>
</dbReference>
<organism evidence="1 2">
    <name type="scientific">Fictibacillus barbaricus</name>
    <dbReference type="NCBI Taxonomy" id="182136"/>
    <lineage>
        <taxon>Bacteria</taxon>
        <taxon>Bacillati</taxon>
        <taxon>Bacillota</taxon>
        <taxon>Bacilli</taxon>
        <taxon>Bacillales</taxon>
        <taxon>Fictibacillaceae</taxon>
        <taxon>Fictibacillus</taxon>
    </lineage>
</organism>
<gene>
    <name evidence="1" type="ORF">J2X07_001507</name>
</gene>
<evidence type="ECO:0000313" key="1">
    <source>
        <dbReference type="EMBL" id="MDR7072530.1"/>
    </source>
</evidence>
<accession>A0ABU1TZE5</accession>
<proteinExistence type="predicted"/>
<protein>
    <recommendedName>
        <fullName evidence="3">DUF2487 family protein</fullName>
    </recommendedName>
</protein>
<dbReference type="Proteomes" id="UP001258181">
    <property type="component" value="Unassembled WGS sequence"/>
</dbReference>
<sequence length="157" mass="18468">MKWKTKDADVFLKSGEYVDSLLIPLTPVDFKQEFKSSVSMSEYTALLCEEIERQLHGRLFLGPNFTYVKEKSDISSLENLNNLLKHVTDSGHFKHIFLLTSDVSWKEFEQKIDAHLFWIPALPLENMDEKYRLEVIKEQVKPLFQLIFNEWQRGVNS</sequence>
<dbReference type="Pfam" id="PF10673">
    <property type="entry name" value="DUF2487"/>
    <property type="match status" value="1"/>
</dbReference>
<name>A0ABU1TZE5_9BACL</name>
<dbReference type="InterPro" id="IPR019615">
    <property type="entry name" value="DUF2487"/>
</dbReference>